<reference evidence="2" key="1">
    <citation type="submission" date="2022-09" db="EMBL/GenBank/DDBJ databases">
        <authorList>
            <person name="Yuan C."/>
            <person name="Ke Z."/>
        </authorList>
    </citation>
    <scope>NUCLEOTIDE SEQUENCE</scope>
    <source>
        <strain evidence="2">LB-8</strain>
    </source>
</reference>
<dbReference type="InterPro" id="IPR036412">
    <property type="entry name" value="HAD-like_sf"/>
</dbReference>
<dbReference type="GO" id="GO:0016788">
    <property type="term" value="F:hydrolase activity, acting on ester bonds"/>
    <property type="evidence" value="ECO:0007669"/>
    <property type="project" value="UniProtKB-ARBA"/>
</dbReference>
<dbReference type="Pfam" id="PF21211">
    <property type="entry name" value="FkbH_N"/>
    <property type="match status" value="1"/>
</dbReference>
<comment type="caution">
    <text evidence="2">The sequence shown here is derived from an EMBL/GenBank/DDBJ whole genome shotgun (WGS) entry which is preliminary data.</text>
</comment>
<evidence type="ECO:0000313" key="2">
    <source>
        <dbReference type="EMBL" id="MCU7551488.1"/>
    </source>
</evidence>
<dbReference type="Gene3D" id="3.40.50.1110">
    <property type="entry name" value="SGNH hydrolase"/>
    <property type="match status" value="1"/>
</dbReference>
<dbReference type="InterPro" id="IPR010033">
    <property type="entry name" value="HAD_SF_ppase_IIIC"/>
</dbReference>
<dbReference type="NCBIfam" id="TIGR01681">
    <property type="entry name" value="HAD-SF-IIIC"/>
    <property type="match status" value="1"/>
</dbReference>
<dbReference type="InterPro" id="IPR036514">
    <property type="entry name" value="SGNH_hydro_sf"/>
</dbReference>
<dbReference type="SUPFAM" id="SSF56784">
    <property type="entry name" value="HAD-like"/>
    <property type="match status" value="1"/>
</dbReference>
<gene>
    <name evidence="2" type="ORF">OCK74_20370</name>
</gene>
<proteinExistence type="predicted"/>
<protein>
    <submittedName>
        <fullName evidence="2">HAD-IIIC family phosphatase</fullName>
    </submittedName>
</protein>
<name>A0A9X2XPJ4_9BACT</name>
<dbReference type="InterPro" id="IPR049369">
    <property type="entry name" value="BF1531-like_N"/>
</dbReference>
<feature type="domain" description="BF1531-like N-terminal" evidence="1">
    <location>
        <begin position="22"/>
        <end position="216"/>
    </location>
</feature>
<dbReference type="NCBIfam" id="TIGR01686">
    <property type="entry name" value="FkbH"/>
    <property type="match status" value="1"/>
</dbReference>
<reference evidence="2" key="2">
    <citation type="submission" date="2023-04" db="EMBL/GenBank/DDBJ databases">
        <title>Paracnuella aquatica gen. nov., sp. nov., a member of the family Chitinophagaceae isolated from a hot spring.</title>
        <authorList>
            <person name="Wang C."/>
        </authorList>
    </citation>
    <scope>NUCLEOTIDE SEQUENCE</scope>
    <source>
        <strain evidence="2">LB-8</strain>
    </source>
</reference>
<sequence length="574" mass="66219">MKTFSQLKKNLKLDYSGLEVIKLAILGDTSTQFLNQALKGAGFDKGFNLEIWEADFNQIQRQVFDLTSELYNYKPEVVIVFQSAHKLLGKYNKLKPEEYCALALNEIDLIKAIFSFITTQLNVKVIYYNYTEIDDSIFGNYANKIEFSFLYQLRKLNYELMELASKNPTFFICDISSIQNEVGKLNFFQSSVYINTEMVLSIDVLPKIAAKTIDLISALKGKFKKCVVLDLDNVTWGGIIGDDGMENIQIGNLGIGKAFSEFQYWIKKLKNRGIIVAVCSKNSETVAREPFEKHPDMVLRIDDVSVFIANWENKVDNLRQIQATLNIGFDSMVFLDDSPFERNIVRENIPDITVPELPEDPADYLEYLYSLNLFETVTYSTEDAERAKFYQTEVLRKTALQKFATEDDFLKSLNMQSLVEPFNKFNMPRVAQLSLRSNQYNLRTIRYTEAEISELSKSQDHFTFTFTLEDKFGDNGLICVVVLTKEDTKTLFIDNWFMSCRVLKRGMENFVLSTITDCMKNKGFAFLKGEYIPTAKNALVKEHYLNLGFEKNDGYWVYSMNSGRTKECYIKFKL</sequence>
<organism evidence="2 3">
    <name type="scientific">Paraflavisolibacter caeni</name>
    <dbReference type="NCBI Taxonomy" id="2982496"/>
    <lineage>
        <taxon>Bacteria</taxon>
        <taxon>Pseudomonadati</taxon>
        <taxon>Bacteroidota</taxon>
        <taxon>Chitinophagia</taxon>
        <taxon>Chitinophagales</taxon>
        <taxon>Chitinophagaceae</taxon>
        <taxon>Paraflavisolibacter</taxon>
    </lineage>
</organism>
<dbReference type="RefSeq" id="WP_279298927.1">
    <property type="nucleotide sequence ID" value="NZ_JAOTIF010000021.1"/>
</dbReference>
<evidence type="ECO:0000259" key="1">
    <source>
        <dbReference type="Pfam" id="PF21211"/>
    </source>
</evidence>
<keyword evidence="3" id="KW-1185">Reference proteome</keyword>
<dbReference type="EMBL" id="JAOTIF010000021">
    <property type="protein sequence ID" value="MCU7551488.1"/>
    <property type="molecule type" value="Genomic_DNA"/>
</dbReference>
<dbReference type="AlphaFoldDB" id="A0A9X2XPJ4"/>
<evidence type="ECO:0000313" key="3">
    <source>
        <dbReference type="Proteomes" id="UP001155483"/>
    </source>
</evidence>
<dbReference type="InterPro" id="IPR010037">
    <property type="entry name" value="FkbH_domain"/>
</dbReference>
<dbReference type="Proteomes" id="UP001155483">
    <property type="component" value="Unassembled WGS sequence"/>
</dbReference>
<dbReference type="InterPro" id="IPR023214">
    <property type="entry name" value="HAD_sf"/>
</dbReference>
<dbReference type="Gene3D" id="3.40.50.1000">
    <property type="entry name" value="HAD superfamily/HAD-like"/>
    <property type="match status" value="1"/>
</dbReference>
<accession>A0A9X2XPJ4</accession>